<keyword evidence="2" id="KW-1185">Reference proteome</keyword>
<feature type="region of interest" description="Disordered" evidence="1">
    <location>
        <begin position="29"/>
        <end position="59"/>
    </location>
</feature>
<feature type="compositionally biased region" description="Basic residues" evidence="1">
    <location>
        <begin position="43"/>
        <end position="52"/>
    </location>
</feature>
<dbReference type="AlphaFoldDB" id="A0A915JGX4"/>
<dbReference type="Proteomes" id="UP000887565">
    <property type="component" value="Unplaced"/>
</dbReference>
<name>A0A915JGX4_ROMCU</name>
<evidence type="ECO:0000313" key="3">
    <source>
        <dbReference type="WBParaSite" id="nRc.2.0.1.t25163-RA"/>
    </source>
</evidence>
<accession>A0A915JGX4</accession>
<proteinExistence type="predicted"/>
<evidence type="ECO:0000256" key="1">
    <source>
        <dbReference type="SAM" id="MobiDB-lite"/>
    </source>
</evidence>
<evidence type="ECO:0000313" key="2">
    <source>
        <dbReference type="Proteomes" id="UP000887565"/>
    </source>
</evidence>
<dbReference type="WBParaSite" id="nRc.2.0.1.t25163-RA">
    <property type="protein sequence ID" value="nRc.2.0.1.t25163-RA"/>
    <property type="gene ID" value="nRc.2.0.1.g25163"/>
</dbReference>
<reference evidence="3" key="1">
    <citation type="submission" date="2022-11" db="UniProtKB">
        <authorList>
            <consortium name="WormBaseParasite"/>
        </authorList>
    </citation>
    <scope>IDENTIFICATION</scope>
</reference>
<organism evidence="2 3">
    <name type="scientific">Romanomermis culicivorax</name>
    <name type="common">Nematode worm</name>
    <dbReference type="NCBI Taxonomy" id="13658"/>
    <lineage>
        <taxon>Eukaryota</taxon>
        <taxon>Metazoa</taxon>
        <taxon>Ecdysozoa</taxon>
        <taxon>Nematoda</taxon>
        <taxon>Enoplea</taxon>
        <taxon>Dorylaimia</taxon>
        <taxon>Mermithida</taxon>
        <taxon>Mermithoidea</taxon>
        <taxon>Mermithidae</taxon>
        <taxon>Romanomermis</taxon>
    </lineage>
</organism>
<protein>
    <submittedName>
        <fullName evidence="3">Uncharacterized protein</fullName>
    </submittedName>
</protein>
<sequence>MVAYDACLSPIYGFVWKYFVPRKVVDNSTSEKNRRPFSSSAERRRKSSRRHQSQSPATTAVSSLYNATILRRRSSSNNSDLADQYRKPYRNQNDEVWVKKAANRNNIRSGYGKMIKFEKNDQPPNYCQNVSVRQQFLVDDTETESEFKFNNNGITLPGCRSRKNKISEDERIFTHDELKSKRANMEAYV</sequence>